<dbReference type="AlphaFoldDB" id="A0A4U0VIX2"/>
<dbReference type="InterPro" id="IPR031348">
    <property type="entry name" value="PigL_N"/>
</dbReference>
<dbReference type="OrthoDB" id="428260at2759"/>
<dbReference type="Pfam" id="PF17111">
    <property type="entry name" value="PigL_N"/>
    <property type="match status" value="1"/>
</dbReference>
<protein>
    <recommendedName>
        <fullName evidence="1">Azaphilone pigments biosynthesis cluster protein L N-terminal domain-containing protein</fullName>
    </recommendedName>
</protein>
<feature type="domain" description="Azaphilone pigments biosynthesis cluster protein L N-terminal" evidence="1">
    <location>
        <begin position="1"/>
        <end position="80"/>
    </location>
</feature>
<sequence>MDPLSISASAVALITICVQSVKIIKDAIETVRTAKKELLKILNGTNRMRLLLDQLRGLTHQLGSKNNKILLAFDPSGCEEILGQLKRLVDKLAKVETFLGCQFLVRRSKFEELVAGLKNQEDDIRLVLLSVAT</sequence>
<dbReference type="Proteomes" id="UP000310066">
    <property type="component" value="Unassembled WGS sequence"/>
</dbReference>
<dbReference type="STRING" id="329885.A0A4U0VIX2"/>
<evidence type="ECO:0000259" key="1">
    <source>
        <dbReference type="Pfam" id="PF17111"/>
    </source>
</evidence>
<organism evidence="2 3">
    <name type="scientific">Friedmanniomyces endolithicus</name>
    <dbReference type="NCBI Taxonomy" id="329885"/>
    <lineage>
        <taxon>Eukaryota</taxon>
        <taxon>Fungi</taxon>
        <taxon>Dikarya</taxon>
        <taxon>Ascomycota</taxon>
        <taxon>Pezizomycotina</taxon>
        <taxon>Dothideomycetes</taxon>
        <taxon>Dothideomycetidae</taxon>
        <taxon>Mycosphaerellales</taxon>
        <taxon>Teratosphaeriaceae</taxon>
        <taxon>Friedmanniomyces</taxon>
    </lineage>
</organism>
<accession>A0A4U0VIX2</accession>
<dbReference type="EMBL" id="NAJP01000002">
    <property type="protein sequence ID" value="TKA49124.1"/>
    <property type="molecule type" value="Genomic_DNA"/>
</dbReference>
<evidence type="ECO:0000313" key="3">
    <source>
        <dbReference type="Proteomes" id="UP000310066"/>
    </source>
</evidence>
<evidence type="ECO:0000313" key="2">
    <source>
        <dbReference type="EMBL" id="TKA49124.1"/>
    </source>
</evidence>
<gene>
    <name evidence="2" type="ORF">B0A54_01200</name>
</gene>
<comment type="caution">
    <text evidence="2">The sequence shown here is derived from an EMBL/GenBank/DDBJ whole genome shotgun (WGS) entry which is preliminary data.</text>
</comment>
<name>A0A4U0VIX2_9PEZI</name>
<proteinExistence type="predicted"/>
<reference evidence="2 3" key="1">
    <citation type="submission" date="2017-03" db="EMBL/GenBank/DDBJ databases">
        <title>Genomes of endolithic fungi from Antarctica.</title>
        <authorList>
            <person name="Coleine C."/>
            <person name="Masonjones S."/>
            <person name="Stajich J.E."/>
        </authorList>
    </citation>
    <scope>NUCLEOTIDE SEQUENCE [LARGE SCALE GENOMIC DNA]</scope>
    <source>
        <strain evidence="2 3">CCFEE 5311</strain>
    </source>
</reference>